<comment type="caution">
    <text evidence="1">The sequence shown here is derived from an EMBL/GenBank/DDBJ whole genome shotgun (WGS) entry which is preliminary data.</text>
</comment>
<keyword evidence="2" id="KW-1185">Reference proteome</keyword>
<protein>
    <submittedName>
        <fullName evidence="1">Uncharacterized protein</fullName>
    </submittedName>
</protein>
<name>A0ABQ6ACN4_9PROT</name>
<sequence>MEVNQIKERDVAAPGGVYRFGNGLNGNEYLTRGWGEPEKGFVWSEGKAGVVTLPGVPGRCSLAISLWGYVPAGSPAQEVLIFVNGKLKTFRVVHEKTIIGIEDVSSGAEDMEIQFYIPQAVSPKQAERTNDARVLGVALVAIVAEQI</sequence>
<organism evidence="1 2">
    <name type="scientific">Acidocella aquatica</name>
    <dbReference type="NCBI Taxonomy" id="1922313"/>
    <lineage>
        <taxon>Bacteria</taxon>
        <taxon>Pseudomonadati</taxon>
        <taxon>Pseudomonadota</taxon>
        <taxon>Alphaproteobacteria</taxon>
        <taxon>Acetobacterales</taxon>
        <taxon>Acidocellaceae</taxon>
        <taxon>Acidocella</taxon>
    </lineage>
</organism>
<dbReference type="EMBL" id="BSOS01000067">
    <property type="protein sequence ID" value="GLR67820.1"/>
    <property type="molecule type" value="Genomic_DNA"/>
</dbReference>
<evidence type="ECO:0000313" key="2">
    <source>
        <dbReference type="Proteomes" id="UP001156641"/>
    </source>
</evidence>
<dbReference type="RefSeq" id="WP_284258578.1">
    <property type="nucleotide sequence ID" value="NZ_BSOS01000067.1"/>
</dbReference>
<reference evidence="2" key="1">
    <citation type="journal article" date="2019" name="Int. J. Syst. Evol. Microbiol.">
        <title>The Global Catalogue of Microorganisms (GCM) 10K type strain sequencing project: providing services to taxonomists for standard genome sequencing and annotation.</title>
        <authorList>
            <consortium name="The Broad Institute Genomics Platform"/>
            <consortium name="The Broad Institute Genome Sequencing Center for Infectious Disease"/>
            <person name="Wu L."/>
            <person name="Ma J."/>
        </authorList>
    </citation>
    <scope>NUCLEOTIDE SEQUENCE [LARGE SCALE GENOMIC DNA]</scope>
    <source>
        <strain evidence="2">NBRC 112502</strain>
    </source>
</reference>
<evidence type="ECO:0000313" key="1">
    <source>
        <dbReference type="EMBL" id="GLR67820.1"/>
    </source>
</evidence>
<proteinExistence type="predicted"/>
<dbReference type="Proteomes" id="UP001156641">
    <property type="component" value="Unassembled WGS sequence"/>
</dbReference>
<gene>
    <name evidence="1" type="ORF">GCM10010909_25010</name>
</gene>
<accession>A0ABQ6ACN4</accession>